<dbReference type="EMBL" id="JBBBZM010000664">
    <property type="protein sequence ID" value="KAL0630431.1"/>
    <property type="molecule type" value="Genomic_DNA"/>
</dbReference>
<evidence type="ECO:0000313" key="3">
    <source>
        <dbReference type="Proteomes" id="UP001447188"/>
    </source>
</evidence>
<gene>
    <name evidence="2" type="ORF">Q9L58_010722</name>
</gene>
<evidence type="ECO:0000313" key="2">
    <source>
        <dbReference type="EMBL" id="KAL0630431.1"/>
    </source>
</evidence>
<accession>A0ABR3G498</accession>
<reference evidence="2 3" key="1">
    <citation type="submission" date="2024-02" db="EMBL/GenBank/DDBJ databases">
        <title>Discinaceae phylogenomics.</title>
        <authorList>
            <person name="Dirks A.C."/>
            <person name="James T.Y."/>
        </authorList>
    </citation>
    <scope>NUCLEOTIDE SEQUENCE [LARGE SCALE GENOMIC DNA]</scope>
    <source>
        <strain evidence="2 3">ACD0624</strain>
    </source>
</reference>
<protein>
    <recommendedName>
        <fullName evidence="1">T6SS Phospholipase effector Tle1-like catalytic domain-containing protein</fullName>
    </recommendedName>
</protein>
<dbReference type="PANTHER" id="PTHR33840">
    <property type="match status" value="1"/>
</dbReference>
<comment type="caution">
    <text evidence="2">The sequence shown here is derived from an EMBL/GenBank/DDBJ whole genome shotgun (WGS) entry which is preliminary data.</text>
</comment>
<dbReference type="InterPro" id="IPR018712">
    <property type="entry name" value="Tle1-like_cat"/>
</dbReference>
<dbReference type="PANTHER" id="PTHR33840:SF1">
    <property type="entry name" value="TLE1 PHOSPHOLIPASE DOMAIN-CONTAINING PROTEIN"/>
    <property type="match status" value="1"/>
</dbReference>
<feature type="non-terminal residue" evidence="2">
    <location>
        <position position="422"/>
    </location>
</feature>
<keyword evidence="3" id="KW-1185">Reference proteome</keyword>
<feature type="domain" description="T6SS Phospholipase effector Tle1-like catalytic" evidence="1">
    <location>
        <begin position="194"/>
        <end position="321"/>
    </location>
</feature>
<evidence type="ECO:0000259" key="1">
    <source>
        <dbReference type="Pfam" id="PF09994"/>
    </source>
</evidence>
<sequence>MLPDNAKWKHDKDSYNHFFRVYAPGVSSPFDAVKDTGEGLQEQAGGAVGYMGEERILWALVQAINNVHRYFLGTLLVSPAQTLALLKRVKLVRSRRQRMKLPEKIDLENPDGDATDQTRMEFEQVLRSLHAAVAVHMPKGECKPKRVDPAIVQTIHVSIFGFSRGATQARVFSNWLMSLCALDASLCGKKGRMTLAGFDVKFDFLGIFDTVASVGAGNTMGNSLFGRLFDGHGAWADAEDSLRVPAGLPCVHLVAAHELRRSFPLDSIAVRQVLPDNCEEIVVPGVHSDLGGSYAPGEQGRGVDPSGADMMGRIPLIYMYRKARMAGVPLKLEFANELAKERFRLTPETITAFNAYLAACKVKTGTLTDIMREQAQIQMLWHKTRRHSGKTPLEATASFARASNFDKNDLQSANEEFEEEIH</sequence>
<dbReference type="Pfam" id="PF09994">
    <property type="entry name" value="T6SS_Tle1-like_cat"/>
    <property type="match status" value="1"/>
</dbReference>
<name>A0ABR3G498_9PEZI</name>
<proteinExistence type="predicted"/>
<organism evidence="2 3">
    <name type="scientific">Discina gigas</name>
    <dbReference type="NCBI Taxonomy" id="1032678"/>
    <lineage>
        <taxon>Eukaryota</taxon>
        <taxon>Fungi</taxon>
        <taxon>Dikarya</taxon>
        <taxon>Ascomycota</taxon>
        <taxon>Pezizomycotina</taxon>
        <taxon>Pezizomycetes</taxon>
        <taxon>Pezizales</taxon>
        <taxon>Discinaceae</taxon>
        <taxon>Discina</taxon>
    </lineage>
</organism>
<dbReference type="Proteomes" id="UP001447188">
    <property type="component" value="Unassembled WGS sequence"/>
</dbReference>